<dbReference type="PANTHER" id="PTHR47845">
    <property type="entry name" value="NUCLEAR SPECKLE SPLICING REGULATORY PROTEIN 1 HOMOLOG"/>
    <property type="match status" value="1"/>
</dbReference>
<gene>
    <name evidence="5" type="ORF">BCR37DRAFT_393292</name>
</gene>
<dbReference type="AlphaFoldDB" id="A0A1Y2FBX6"/>
<feature type="domain" description="Nuclear speckle splicing regulatory protein 1 N-terminal" evidence="4">
    <location>
        <begin position="59"/>
        <end position="163"/>
    </location>
</feature>
<feature type="compositionally biased region" description="Polar residues" evidence="3">
    <location>
        <begin position="250"/>
        <end position="262"/>
    </location>
</feature>
<evidence type="ECO:0000256" key="3">
    <source>
        <dbReference type="SAM" id="MobiDB-lite"/>
    </source>
</evidence>
<dbReference type="GO" id="GO:0000381">
    <property type="term" value="P:regulation of alternative mRNA splicing, via spliceosome"/>
    <property type="evidence" value="ECO:0007669"/>
    <property type="project" value="InterPro"/>
</dbReference>
<name>A0A1Y2FBX6_PROLT</name>
<dbReference type="STRING" id="56484.A0A1Y2FBX6"/>
<keyword evidence="2" id="KW-0175">Coiled coil</keyword>
<accession>A0A1Y2FBX6</accession>
<dbReference type="OMA" id="DEYYDSM"/>
<protein>
    <submittedName>
        <fullName evidence="5">Coiled-coil domain-containing protein 55-domain containing protein</fullName>
    </submittedName>
</protein>
<dbReference type="Pfam" id="PF09745">
    <property type="entry name" value="NSRP1_N"/>
    <property type="match status" value="1"/>
</dbReference>
<organism evidence="5 6">
    <name type="scientific">Protomyces lactucae-debilis</name>
    <dbReference type="NCBI Taxonomy" id="2754530"/>
    <lineage>
        <taxon>Eukaryota</taxon>
        <taxon>Fungi</taxon>
        <taxon>Dikarya</taxon>
        <taxon>Ascomycota</taxon>
        <taxon>Taphrinomycotina</taxon>
        <taxon>Taphrinomycetes</taxon>
        <taxon>Taphrinales</taxon>
        <taxon>Protomycetaceae</taxon>
        <taxon>Protomyces</taxon>
    </lineage>
</organism>
<feature type="region of interest" description="Disordered" evidence="3">
    <location>
        <begin position="1"/>
        <end position="50"/>
    </location>
</feature>
<feature type="compositionally biased region" description="Basic and acidic residues" evidence="3">
    <location>
        <begin position="276"/>
        <end position="291"/>
    </location>
</feature>
<sequence length="351" mass="39740">MLKTGLNIRKKQSESAQIPQKRPSAFCDDSDDDENAPAPPSRPPRTTLVPQSSLRKIAVLAEDDVAYDYDGVYDSMKVHEQEAAKTKEQDKRERKPKYMQDLFHMAEVRKRDRLQAEDVKLQREREQEGDMFADKEQFVTSAYRAQQEALLQKRRQEEEAEQALRRQAGGLTAFSAGVLAKDRQKHEAAVEASLHAERRAASNHAQASEGQRFSELEMAKKAEAELGHKVVVNDNNEIVDHRQLLAAGLNRSNKSDAVSTHQATERQHTTGSSLSSKEREQRRAQLERQERAVAAQLKEARRQDMEERSRKEALLQQQAKRTKTDADITSAKDRYLARKKAEAEAKAAGAS</sequence>
<dbReference type="InterPro" id="IPR018612">
    <property type="entry name" value="NSRP1_N"/>
</dbReference>
<dbReference type="PANTHER" id="PTHR47845:SF1">
    <property type="entry name" value="NUCLEAR SPECKLE SPLICING REGULATORY PROTEIN 1 HOMOLOG"/>
    <property type="match status" value="1"/>
</dbReference>
<feature type="compositionally biased region" description="Basic and acidic residues" evidence="3">
    <location>
        <begin position="298"/>
        <end position="313"/>
    </location>
</feature>
<evidence type="ECO:0000256" key="2">
    <source>
        <dbReference type="ARBA" id="ARBA00023054"/>
    </source>
</evidence>
<keyword evidence="6" id="KW-1185">Reference proteome</keyword>
<dbReference type="OrthoDB" id="446635at2759"/>
<evidence type="ECO:0000259" key="4">
    <source>
        <dbReference type="Pfam" id="PF09745"/>
    </source>
</evidence>
<comment type="caution">
    <text evidence="5">The sequence shown here is derived from an EMBL/GenBank/DDBJ whole genome shotgun (WGS) entry which is preliminary data.</text>
</comment>
<evidence type="ECO:0000313" key="5">
    <source>
        <dbReference type="EMBL" id="ORY81429.1"/>
    </source>
</evidence>
<reference evidence="5 6" key="1">
    <citation type="submission" date="2016-07" db="EMBL/GenBank/DDBJ databases">
        <title>Pervasive Adenine N6-methylation of Active Genes in Fungi.</title>
        <authorList>
            <consortium name="DOE Joint Genome Institute"/>
            <person name="Mondo S.J."/>
            <person name="Dannebaum R.O."/>
            <person name="Kuo R.C."/>
            <person name="Labutti K."/>
            <person name="Haridas S."/>
            <person name="Kuo A."/>
            <person name="Salamov A."/>
            <person name="Ahrendt S.R."/>
            <person name="Lipzen A."/>
            <person name="Sullivan W."/>
            <person name="Andreopoulos W.B."/>
            <person name="Clum A."/>
            <person name="Lindquist E."/>
            <person name="Daum C."/>
            <person name="Ramamoorthy G.K."/>
            <person name="Gryganskyi A."/>
            <person name="Culley D."/>
            <person name="Magnuson J.K."/>
            <person name="James T.Y."/>
            <person name="O'Malley M.A."/>
            <person name="Stajich J.E."/>
            <person name="Spatafora J.W."/>
            <person name="Visel A."/>
            <person name="Grigoriev I.V."/>
        </authorList>
    </citation>
    <scope>NUCLEOTIDE SEQUENCE [LARGE SCALE GENOMIC DNA]</scope>
    <source>
        <strain evidence="5 6">12-1054</strain>
    </source>
</reference>
<dbReference type="Proteomes" id="UP000193685">
    <property type="component" value="Unassembled WGS sequence"/>
</dbReference>
<proteinExistence type="inferred from homology"/>
<evidence type="ECO:0000313" key="6">
    <source>
        <dbReference type="Proteomes" id="UP000193685"/>
    </source>
</evidence>
<comment type="similarity">
    <text evidence="1">Belongs to the NSRP1 family.</text>
</comment>
<evidence type="ECO:0000256" key="1">
    <source>
        <dbReference type="ARBA" id="ARBA00010126"/>
    </source>
</evidence>
<dbReference type="RefSeq" id="XP_040724805.1">
    <property type="nucleotide sequence ID" value="XM_040871284.1"/>
</dbReference>
<dbReference type="GeneID" id="63787883"/>
<feature type="region of interest" description="Disordered" evidence="3">
    <location>
        <begin position="249"/>
        <end position="327"/>
    </location>
</feature>
<dbReference type="InterPro" id="IPR053246">
    <property type="entry name" value="NS_splicing_regulatory_protein"/>
</dbReference>
<dbReference type="EMBL" id="MCFI01000011">
    <property type="protein sequence ID" value="ORY81429.1"/>
    <property type="molecule type" value="Genomic_DNA"/>
</dbReference>